<dbReference type="STRING" id="1499967.U27_06020"/>
<dbReference type="SMART" id="SM00937">
    <property type="entry name" value="PCRF"/>
    <property type="match status" value="1"/>
</dbReference>
<feature type="domain" description="Prokaryotic-type class I peptide chain release factors" evidence="9">
    <location>
        <begin position="226"/>
        <end position="242"/>
    </location>
</feature>
<dbReference type="FunFam" id="3.30.70.1660:FF:000002">
    <property type="entry name" value="Peptide chain release factor 1"/>
    <property type="match status" value="1"/>
</dbReference>
<evidence type="ECO:0000256" key="8">
    <source>
        <dbReference type="NCBIfam" id="TIGR00019"/>
    </source>
</evidence>
<dbReference type="Gene3D" id="3.30.70.1660">
    <property type="match status" value="1"/>
</dbReference>
<feature type="modified residue" description="N5-methylglutamine" evidence="7">
    <location>
        <position position="233"/>
    </location>
</feature>
<dbReference type="Pfam" id="PF00472">
    <property type="entry name" value="RF-1"/>
    <property type="match status" value="1"/>
</dbReference>
<keyword evidence="4 7" id="KW-0488">Methylation</keyword>
<dbReference type="InterPro" id="IPR005139">
    <property type="entry name" value="PCRF"/>
</dbReference>
<evidence type="ECO:0000313" key="11">
    <source>
        <dbReference type="Proteomes" id="UP000030661"/>
    </source>
</evidence>
<sequence length="356" mass="40133">MFEKLNALEEKYEDLTHKLSDPKIITNQEQFRKCAKAHAELEDIVVKYREYKKVSQELADTRELLRTETDNEMKELAEGELEALATRVEKIEEDLRLLLIPKDPNDEKNIVLEIRAGTGGEEAALFAADLFRMYSKYAENQRWKVEIMSSNPSGIGGFKEIIAMIEGKGVYSRLKFESGVHRVQRVPVTEASGRIHTSAVTVAVLPEAEEVEVEIDPNELRIDVYRSSGPGGQSVNTTDSAVRVTHIPTGLVVSCQDEKSQHKNKAKALKILRARLLDRAIAEQHQTIAQNRKSQVGTGDRSERIRTYNFPQSRVTDHRINLTLYALDAILEGKLDDVIEPLITSAKAEALKNIQE</sequence>
<proteinExistence type="inferred from homology"/>
<dbReference type="GO" id="GO:0005829">
    <property type="term" value="C:cytosol"/>
    <property type="evidence" value="ECO:0007669"/>
    <property type="project" value="UniProtKB-ARBA"/>
</dbReference>
<protein>
    <recommendedName>
        <fullName evidence="7 8">Peptide chain release factor 1</fullName>
        <shortName evidence="7">RF-1</shortName>
    </recommendedName>
</protein>
<dbReference type="HOGENOM" id="CLU_036856_0_1_0"/>
<dbReference type="EMBL" id="DF820469">
    <property type="protein sequence ID" value="GAK59044.1"/>
    <property type="molecule type" value="Genomic_DNA"/>
</dbReference>
<dbReference type="InterPro" id="IPR050057">
    <property type="entry name" value="Prokaryotic/Mito_RF"/>
</dbReference>
<dbReference type="GO" id="GO:0016149">
    <property type="term" value="F:translation release factor activity, codon specific"/>
    <property type="evidence" value="ECO:0007669"/>
    <property type="project" value="UniProtKB-UniRule"/>
</dbReference>
<dbReference type="Gene3D" id="3.30.160.20">
    <property type="match status" value="1"/>
</dbReference>
<dbReference type="SUPFAM" id="SSF75620">
    <property type="entry name" value="Release factor"/>
    <property type="match status" value="1"/>
</dbReference>
<dbReference type="InterPro" id="IPR045853">
    <property type="entry name" value="Pep_chain_release_fac_I_sf"/>
</dbReference>
<dbReference type="PANTHER" id="PTHR43804">
    <property type="entry name" value="LD18447P"/>
    <property type="match status" value="1"/>
</dbReference>
<evidence type="ECO:0000256" key="7">
    <source>
        <dbReference type="HAMAP-Rule" id="MF_00093"/>
    </source>
</evidence>
<evidence type="ECO:0000256" key="2">
    <source>
        <dbReference type="ARBA" id="ARBA00004496"/>
    </source>
</evidence>
<gene>
    <name evidence="7" type="primary">prfA</name>
    <name evidence="10" type="ORF">U27_06020</name>
</gene>
<keyword evidence="6 7" id="KW-0648">Protein biosynthesis</keyword>
<accession>A0A081C389</accession>
<evidence type="ECO:0000259" key="9">
    <source>
        <dbReference type="PROSITE" id="PS00745"/>
    </source>
</evidence>
<dbReference type="HAMAP" id="MF_00093">
    <property type="entry name" value="Rel_fac_1"/>
    <property type="match status" value="1"/>
</dbReference>
<organism evidence="10">
    <name type="scientific">Vecturithrix granuli</name>
    <dbReference type="NCBI Taxonomy" id="1499967"/>
    <lineage>
        <taxon>Bacteria</taxon>
        <taxon>Candidatus Moduliflexota</taxon>
        <taxon>Candidatus Vecturitrichia</taxon>
        <taxon>Candidatus Vecturitrichales</taxon>
        <taxon>Candidatus Vecturitrichaceae</taxon>
        <taxon>Candidatus Vecturithrix</taxon>
    </lineage>
</organism>
<dbReference type="InterPro" id="IPR000352">
    <property type="entry name" value="Pep_chain_release_fac_I"/>
</dbReference>
<evidence type="ECO:0000256" key="3">
    <source>
        <dbReference type="ARBA" id="ARBA00010835"/>
    </source>
</evidence>
<dbReference type="Pfam" id="PF03462">
    <property type="entry name" value="PCRF"/>
    <property type="match status" value="1"/>
</dbReference>
<evidence type="ECO:0000256" key="1">
    <source>
        <dbReference type="ARBA" id="ARBA00002986"/>
    </source>
</evidence>
<dbReference type="eggNOG" id="COG0216">
    <property type="taxonomic scope" value="Bacteria"/>
</dbReference>
<dbReference type="NCBIfam" id="TIGR00019">
    <property type="entry name" value="prfA"/>
    <property type="match status" value="1"/>
</dbReference>
<name>A0A081C389_VECG1</name>
<dbReference type="PANTHER" id="PTHR43804:SF7">
    <property type="entry name" value="LD18447P"/>
    <property type="match status" value="1"/>
</dbReference>
<dbReference type="FunFam" id="3.30.70.1660:FF:000004">
    <property type="entry name" value="Peptide chain release factor 1"/>
    <property type="match status" value="1"/>
</dbReference>
<dbReference type="Proteomes" id="UP000030661">
    <property type="component" value="Unassembled WGS sequence"/>
</dbReference>
<comment type="function">
    <text evidence="1 7">Peptide chain release factor 1 directs the termination of translation in response to the peptide chain termination codons UAG and UAA.</text>
</comment>
<dbReference type="Gene3D" id="6.10.140.1950">
    <property type="match status" value="1"/>
</dbReference>
<dbReference type="FunFam" id="3.30.160.20:FF:000004">
    <property type="entry name" value="Peptide chain release factor 1"/>
    <property type="match status" value="1"/>
</dbReference>
<evidence type="ECO:0000313" key="10">
    <source>
        <dbReference type="EMBL" id="GAK59044.1"/>
    </source>
</evidence>
<reference evidence="10" key="1">
    <citation type="journal article" date="2015" name="PeerJ">
        <title>First genomic representation of candidate bacterial phylum KSB3 points to enhanced environmental sensing as a trigger of wastewater bulking.</title>
        <authorList>
            <person name="Sekiguchi Y."/>
            <person name="Ohashi A."/>
            <person name="Parks D.H."/>
            <person name="Yamauchi T."/>
            <person name="Tyson G.W."/>
            <person name="Hugenholtz P."/>
        </authorList>
    </citation>
    <scope>NUCLEOTIDE SEQUENCE [LARGE SCALE GENOMIC DNA]</scope>
</reference>
<dbReference type="PROSITE" id="PS00745">
    <property type="entry name" value="RF_PROK_I"/>
    <property type="match status" value="1"/>
</dbReference>
<keyword evidence="5 7" id="KW-0963">Cytoplasm</keyword>
<comment type="PTM">
    <text evidence="7">Methylated by PrmC. Methylation increases the termination efficiency of RF1.</text>
</comment>
<dbReference type="NCBIfam" id="NF001859">
    <property type="entry name" value="PRK00591.1"/>
    <property type="match status" value="1"/>
</dbReference>
<evidence type="ECO:0000256" key="4">
    <source>
        <dbReference type="ARBA" id="ARBA00022481"/>
    </source>
</evidence>
<comment type="similarity">
    <text evidence="3 7">Belongs to the prokaryotic/mitochondrial release factor family.</text>
</comment>
<dbReference type="InterPro" id="IPR004373">
    <property type="entry name" value="RF-1"/>
</dbReference>
<dbReference type="AlphaFoldDB" id="A0A081C389"/>
<evidence type="ECO:0000256" key="5">
    <source>
        <dbReference type="ARBA" id="ARBA00022490"/>
    </source>
</evidence>
<comment type="subcellular location">
    <subcellularLocation>
        <location evidence="2 7">Cytoplasm</location>
    </subcellularLocation>
</comment>
<keyword evidence="11" id="KW-1185">Reference proteome</keyword>
<evidence type="ECO:0000256" key="6">
    <source>
        <dbReference type="ARBA" id="ARBA00022917"/>
    </source>
</evidence>